<dbReference type="InterPro" id="IPR000719">
    <property type="entry name" value="Prot_kinase_dom"/>
</dbReference>
<evidence type="ECO:0000256" key="6">
    <source>
        <dbReference type="PROSITE-ProRule" id="PRU10141"/>
    </source>
</evidence>
<evidence type="ECO:0000259" key="9">
    <source>
        <dbReference type="PROSITE" id="PS50011"/>
    </source>
</evidence>
<feature type="region of interest" description="Disordered" evidence="8">
    <location>
        <begin position="288"/>
        <end position="335"/>
    </location>
</feature>
<comment type="caution">
    <text evidence="11">The sequence shown here is derived from an EMBL/GenBank/DDBJ whole genome shotgun (WGS) entry which is preliminary data.</text>
</comment>
<evidence type="ECO:0000256" key="8">
    <source>
        <dbReference type="SAM" id="MobiDB-lite"/>
    </source>
</evidence>
<dbReference type="PROSITE" id="PS51285">
    <property type="entry name" value="AGC_KINASE_CTER"/>
    <property type="match status" value="1"/>
</dbReference>
<dbReference type="Gene3D" id="1.10.510.10">
    <property type="entry name" value="Transferase(Phosphotransferase) domain 1"/>
    <property type="match status" value="1"/>
</dbReference>
<evidence type="ECO:0000256" key="7">
    <source>
        <dbReference type="RuleBase" id="RU000304"/>
    </source>
</evidence>
<dbReference type="Proteomes" id="UP000324800">
    <property type="component" value="Unassembled WGS sequence"/>
</dbReference>
<dbReference type="InterPro" id="IPR017441">
    <property type="entry name" value="Protein_kinase_ATP_BS"/>
</dbReference>
<evidence type="ECO:0000259" key="10">
    <source>
        <dbReference type="PROSITE" id="PS51285"/>
    </source>
</evidence>
<dbReference type="AlphaFoldDB" id="A0A5J4WX25"/>
<proteinExistence type="inferred from homology"/>
<evidence type="ECO:0000256" key="3">
    <source>
        <dbReference type="ARBA" id="ARBA00022741"/>
    </source>
</evidence>
<dbReference type="SUPFAM" id="SSF56112">
    <property type="entry name" value="Protein kinase-like (PK-like)"/>
    <property type="match status" value="1"/>
</dbReference>
<keyword evidence="5 6" id="KW-0067">ATP-binding</keyword>
<dbReference type="PROSITE" id="PS00107">
    <property type="entry name" value="PROTEIN_KINASE_ATP"/>
    <property type="match status" value="1"/>
</dbReference>
<feature type="compositionally biased region" description="Low complexity" evidence="8">
    <location>
        <begin position="326"/>
        <end position="335"/>
    </location>
</feature>
<keyword evidence="2" id="KW-0808">Transferase</keyword>
<dbReference type="PROSITE" id="PS00108">
    <property type="entry name" value="PROTEIN_KINASE_ST"/>
    <property type="match status" value="1"/>
</dbReference>
<evidence type="ECO:0000313" key="11">
    <source>
        <dbReference type="EMBL" id="KAA6399072.1"/>
    </source>
</evidence>
<dbReference type="FunFam" id="1.10.510.10:FF:000005">
    <property type="entry name" value="cAMP-dependent protein kinase catalytic subunit alpha"/>
    <property type="match status" value="1"/>
</dbReference>
<evidence type="ECO:0000256" key="4">
    <source>
        <dbReference type="ARBA" id="ARBA00022777"/>
    </source>
</evidence>
<dbReference type="GO" id="GO:0005524">
    <property type="term" value="F:ATP binding"/>
    <property type="evidence" value="ECO:0007669"/>
    <property type="project" value="UniProtKB-UniRule"/>
</dbReference>
<dbReference type="PANTHER" id="PTHR24353:SF37">
    <property type="entry name" value="CAMP-DEPENDENT PROTEIN KINASE CATALYTIC SUBUNIT PRKX"/>
    <property type="match status" value="1"/>
</dbReference>
<dbReference type="GO" id="GO:0005952">
    <property type="term" value="C:cAMP-dependent protein kinase complex"/>
    <property type="evidence" value="ECO:0007669"/>
    <property type="project" value="TreeGrafter"/>
</dbReference>
<evidence type="ECO:0000256" key="5">
    <source>
        <dbReference type="ARBA" id="ARBA00022840"/>
    </source>
</evidence>
<evidence type="ECO:0000256" key="2">
    <source>
        <dbReference type="ARBA" id="ARBA00022679"/>
    </source>
</evidence>
<sequence>MAQTFANDLFEFKTKPKIADFEYQRIIGTGTFGTIKIAKHKETGKTFVVKILNKEKIQKMKQAQHLKNERDILFRCEHPRIVKLYSTMQDTKDIYLIMEFVQGGEIFSHLRRIGSFDVPTVRYYAAQIVIALAKLHSEDIAYRDLKPENLLLDKNGQLKLTDFGFAKEVHDLTFTLCGTPEYLAPELVLSTGHDRGVDWWALGILIYEMLVGNPPFYGAQMQIYESIVRYRPPFPEDIDPDAKDLIQRLLRKDKTKRLGCMHNGVQDIIEHPFFAGLDWGELELGVGDAPIHPPVEGESDTKNFDTFDPNEQQDPVEGTIDEADPDSSSAAFADF</sequence>
<dbReference type="PANTHER" id="PTHR24353">
    <property type="entry name" value="CYCLIC NUCLEOTIDE-DEPENDENT PROTEIN KINASE"/>
    <property type="match status" value="1"/>
</dbReference>
<organism evidence="11 12">
    <name type="scientific">Streblomastix strix</name>
    <dbReference type="NCBI Taxonomy" id="222440"/>
    <lineage>
        <taxon>Eukaryota</taxon>
        <taxon>Metamonada</taxon>
        <taxon>Preaxostyla</taxon>
        <taxon>Oxymonadida</taxon>
        <taxon>Streblomastigidae</taxon>
        <taxon>Streblomastix</taxon>
    </lineage>
</organism>
<keyword evidence="4 11" id="KW-0418">Kinase</keyword>
<dbReference type="Pfam" id="PF00069">
    <property type="entry name" value="Pkinase"/>
    <property type="match status" value="1"/>
</dbReference>
<protein>
    <submittedName>
        <fullName evidence="11">Putative cAMP-dependent protein kinase catalytic subunit alpha</fullName>
    </submittedName>
</protein>
<dbReference type="GO" id="GO:0004691">
    <property type="term" value="F:cAMP-dependent protein kinase activity"/>
    <property type="evidence" value="ECO:0007669"/>
    <property type="project" value="TreeGrafter"/>
</dbReference>
<dbReference type="GO" id="GO:0009653">
    <property type="term" value="P:anatomical structure morphogenesis"/>
    <property type="evidence" value="ECO:0007669"/>
    <property type="project" value="UniProtKB-ARBA"/>
</dbReference>
<comment type="similarity">
    <text evidence="7">Belongs to the protein kinase superfamily.</text>
</comment>
<name>A0A5J4WX25_9EUKA</name>
<evidence type="ECO:0000256" key="1">
    <source>
        <dbReference type="ARBA" id="ARBA00022527"/>
    </source>
</evidence>
<reference evidence="11 12" key="1">
    <citation type="submission" date="2019-03" db="EMBL/GenBank/DDBJ databases">
        <title>Single cell metagenomics reveals metabolic interactions within the superorganism composed of flagellate Streblomastix strix and complex community of Bacteroidetes bacteria on its surface.</title>
        <authorList>
            <person name="Treitli S.C."/>
            <person name="Kolisko M."/>
            <person name="Husnik F."/>
            <person name="Keeling P."/>
            <person name="Hampl V."/>
        </authorList>
    </citation>
    <scope>NUCLEOTIDE SEQUENCE [LARGE SCALE GENOMIC DNA]</scope>
    <source>
        <strain evidence="11">ST1C</strain>
    </source>
</reference>
<feature type="binding site" evidence="6">
    <location>
        <position position="50"/>
    </location>
    <ligand>
        <name>ATP</name>
        <dbReference type="ChEBI" id="CHEBI:30616"/>
    </ligand>
</feature>
<dbReference type="SMART" id="SM00220">
    <property type="entry name" value="S_TKc"/>
    <property type="match status" value="1"/>
</dbReference>
<feature type="domain" description="AGC-kinase C-terminal" evidence="10">
    <location>
        <begin position="275"/>
        <end position="335"/>
    </location>
</feature>
<evidence type="ECO:0000313" key="12">
    <source>
        <dbReference type="Proteomes" id="UP000324800"/>
    </source>
</evidence>
<feature type="domain" description="Protein kinase" evidence="9">
    <location>
        <begin position="21"/>
        <end position="274"/>
    </location>
</feature>
<dbReference type="PROSITE" id="PS50011">
    <property type="entry name" value="PROTEIN_KINASE_DOM"/>
    <property type="match status" value="1"/>
</dbReference>
<keyword evidence="1 7" id="KW-0723">Serine/threonine-protein kinase</keyword>
<dbReference type="InterPro" id="IPR000961">
    <property type="entry name" value="AGC-kinase_C"/>
</dbReference>
<gene>
    <name evidence="11" type="ORF">EZS28_005395</name>
</gene>
<dbReference type="EMBL" id="SNRW01000825">
    <property type="protein sequence ID" value="KAA6399072.1"/>
    <property type="molecule type" value="Genomic_DNA"/>
</dbReference>
<dbReference type="InterPro" id="IPR008271">
    <property type="entry name" value="Ser/Thr_kinase_AS"/>
</dbReference>
<dbReference type="Gene3D" id="3.30.200.20">
    <property type="entry name" value="Phosphorylase Kinase, domain 1"/>
    <property type="match status" value="1"/>
</dbReference>
<dbReference type="OrthoDB" id="63267at2759"/>
<accession>A0A5J4WX25</accession>
<dbReference type="InterPro" id="IPR011009">
    <property type="entry name" value="Kinase-like_dom_sf"/>
</dbReference>
<dbReference type="FunFam" id="3.30.200.20:FF:000042">
    <property type="entry name" value="Aurora kinase A"/>
    <property type="match status" value="1"/>
</dbReference>
<keyword evidence="3 6" id="KW-0547">Nucleotide-binding</keyword>